<organism evidence="2">
    <name type="scientific">Salmonella enterica</name>
    <name type="common">Salmonella choleraesuis</name>
    <dbReference type="NCBI Taxonomy" id="28901"/>
    <lineage>
        <taxon>Bacteria</taxon>
        <taxon>Pseudomonadati</taxon>
        <taxon>Pseudomonadota</taxon>
        <taxon>Gammaproteobacteria</taxon>
        <taxon>Enterobacterales</taxon>
        <taxon>Enterobacteriaceae</taxon>
        <taxon>Salmonella</taxon>
    </lineage>
</organism>
<dbReference type="PANTHER" id="PTHR43081:SF1">
    <property type="entry name" value="ADENYLATE CYCLASE, TERMINAL-DIFFERENTIATION SPECIFIC"/>
    <property type="match status" value="1"/>
</dbReference>
<dbReference type="InterPro" id="IPR040511">
    <property type="entry name" value="AGS_C"/>
</dbReference>
<dbReference type="EMBL" id="AAJCCP010000003">
    <property type="protein sequence ID" value="ECK5213137.1"/>
    <property type="molecule type" value="Genomic_DNA"/>
</dbReference>
<protein>
    <submittedName>
        <fullName evidence="2">Adenylate/guanylate cyclase domain-containing protein</fullName>
    </submittedName>
</protein>
<reference evidence="2" key="1">
    <citation type="submission" date="2019-08" db="EMBL/GenBank/DDBJ databases">
        <authorList>
            <consortium name="PulseNet: The National Subtyping Network for Foodborne Disease Surveillance"/>
            <person name="Tarr C.L."/>
            <person name="Trees E."/>
            <person name="Katz L.S."/>
            <person name="Carleton-Romer H.A."/>
            <person name="Stroika S."/>
            <person name="Kucerova Z."/>
            <person name="Roache K.F."/>
            <person name="Sabol A.L."/>
            <person name="Besser J."/>
            <person name="Gerner-Smidt P."/>
        </authorList>
    </citation>
    <scope>NUCLEOTIDE SEQUENCE</scope>
    <source>
        <strain evidence="2">PNUSAS086289</strain>
    </source>
</reference>
<dbReference type="PROSITE" id="PS50125">
    <property type="entry name" value="GUANYLATE_CYCLASE_2"/>
    <property type="match status" value="1"/>
</dbReference>
<evidence type="ECO:0000313" key="2">
    <source>
        <dbReference type="EMBL" id="ECK5213137.1"/>
    </source>
</evidence>
<dbReference type="InterPro" id="IPR029787">
    <property type="entry name" value="Nucleotide_cyclase"/>
</dbReference>
<comment type="caution">
    <text evidence="2">The sequence shown here is derived from an EMBL/GenBank/DDBJ whole genome shotgun (WGS) entry which is preliminary data.</text>
</comment>
<dbReference type="PANTHER" id="PTHR43081">
    <property type="entry name" value="ADENYLATE CYCLASE, TERMINAL-DIFFERENTIATION SPECIFIC-RELATED"/>
    <property type="match status" value="1"/>
</dbReference>
<name>A0A5Y5T7L2_SALER</name>
<dbReference type="Gene3D" id="3.30.70.1230">
    <property type="entry name" value="Nucleotide cyclase"/>
    <property type="match status" value="1"/>
</dbReference>
<dbReference type="InterPro" id="IPR001054">
    <property type="entry name" value="A/G_cyclase"/>
</dbReference>
<dbReference type="InterPro" id="IPR050697">
    <property type="entry name" value="Adenylyl/Guanylyl_Cyclase_3/4"/>
</dbReference>
<sequence>MFFDIAGSTKLGKTYPPDMVFNIKNTIIRYVIEIIQAFDGHVHRIMGDAVMAFFRSEVKSIEGKKIDSAIDAINAAVYILEFMEQVIRPELGDQGSEERIGVRLGIDYAKDDDIVWGNYGVSGAFEVTATSYHVDVAAKLQQAAETDTIMIGENLKSLLGLGMEYLSTKWKWVKNEDGTEFKRYYRYVKPNYRVRGSQINYSQYVFDSASYFKFLPYGIESKRTSVVLTATANNVEKIFYCPCSESLDKGMSLNFHVTFTAPAGQPYTVKAVKRNTGPDAERNSALKEEKKDRTMTFYAGQWHADISENASYHGLHHMEIKIYDSYDTEIDRTIFSIFIS</sequence>
<feature type="domain" description="Guanylate cyclase" evidence="1">
    <location>
        <begin position="1"/>
        <end position="105"/>
    </location>
</feature>
<dbReference type="GO" id="GO:0035556">
    <property type="term" value="P:intracellular signal transduction"/>
    <property type="evidence" value="ECO:0007669"/>
    <property type="project" value="InterPro"/>
</dbReference>
<dbReference type="CDD" id="cd07302">
    <property type="entry name" value="CHD"/>
    <property type="match status" value="1"/>
</dbReference>
<dbReference type="GO" id="GO:0004016">
    <property type="term" value="F:adenylate cyclase activity"/>
    <property type="evidence" value="ECO:0007669"/>
    <property type="project" value="UniProtKB-ARBA"/>
</dbReference>
<gene>
    <name evidence="2" type="ORF">FRL26_05405</name>
</gene>
<dbReference type="Pfam" id="PF00211">
    <property type="entry name" value="Guanylate_cyc"/>
    <property type="match status" value="1"/>
</dbReference>
<accession>A0A5Y5T7L2</accession>
<dbReference type="GO" id="GO:0009190">
    <property type="term" value="P:cyclic nucleotide biosynthetic process"/>
    <property type="evidence" value="ECO:0007669"/>
    <property type="project" value="InterPro"/>
</dbReference>
<dbReference type="SUPFAM" id="SSF55073">
    <property type="entry name" value="Nucleotide cyclase"/>
    <property type="match status" value="1"/>
</dbReference>
<dbReference type="AlphaFoldDB" id="A0A5Y5T7L2"/>
<evidence type="ECO:0000259" key="1">
    <source>
        <dbReference type="PROSITE" id="PS50125"/>
    </source>
</evidence>
<proteinExistence type="predicted"/>
<dbReference type="Pfam" id="PF18134">
    <property type="entry name" value="AGS_C"/>
    <property type="match status" value="1"/>
</dbReference>